<dbReference type="PANTHER" id="PTHR32309">
    <property type="entry name" value="TYROSINE-PROTEIN KINASE"/>
    <property type="match status" value="1"/>
</dbReference>
<evidence type="ECO:0000256" key="5">
    <source>
        <dbReference type="ARBA" id="ARBA00022777"/>
    </source>
</evidence>
<evidence type="ECO:0000256" key="1">
    <source>
        <dbReference type="ARBA" id="ARBA00007316"/>
    </source>
</evidence>
<evidence type="ECO:0000313" key="11">
    <source>
        <dbReference type="Proteomes" id="UP000184342"/>
    </source>
</evidence>
<keyword evidence="3" id="KW-0808">Transferase</keyword>
<evidence type="ECO:0000256" key="7">
    <source>
        <dbReference type="ARBA" id="ARBA00023137"/>
    </source>
</evidence>
<evidence type="ECO:0000313" key="10">
    <source>
        <dbReference type="EMBL" id="SHI81796.1"/>
    </source>
</evidence>
<keyword evidence="5" id="KW-0418">Kinase</keyword>
<feature type="domain" description="AAA" evidence="9">
    <location>
        <begin position="36"/>
        <end position="178"/>
    </location>
</feature>
<keyword evidence="4" id="KW-0547">Nucleotide-binding</keyword>
<proteinExistence type="inferred from homology"/>
<keyword evidence="7" id="KW-0829">Tyrosine-protein kinase</keyword>
<name>A0A1M6E8H4_9FIRM</name>
<evidence type="ECO:0000259" key="9">
    <source>
        <dbReference type="Pfam" id="PF13614"/>
    </source>
</evidence>
<sequence length="233" mass="25607">METITMNKLVKLDYFANEAFKKLRTNIQFSGADVKVIGITSCIANEGKSSLAFNLALSMAVAGKRTVYVDADLRKSVTIGRFRINKAVSGLTHYLSGITKEEPVYQTNINNLYMVFSGPVPPDPSELLATTRFKELLQNLRRDYDYVIVDNSPLGLVIDAAVVANVCDGMILVVSSGEISYKFAQSVKAQLEKTGCRILGAVINKADMSKNGNYGRYYGKYYGHNEHASGGKH</sequence>
<evidence type="ECO:0000256" key="4">
    <source>
        <dbReference type="ARBA" id="ARBA00022741"/>
    </source>
</evidence>
<dbReference type="STRING" id="1122934.SAMN02745691_00892"/>
<dbReference type="GO" id="GO:0004715">
    <property type="term" value="F:non-membrane spanning protein tyrosine kinase activity"/>
    <property type="evidence" value="ECO:0007669"/>
    <property type="project" value="UniProtKB-EC"/>
</dbReference>
<evidence type="ECO:0000256" key="6">
    <source>
        <dbReference type="ARBA" id="ARBA00022840"/>
    </source>
</evidence>
<reference evidence="10 11" key="1">
    <citation type="submission" date="2016-11" db="EMBL/GenBank/DDBJ databases">
        <authorList>
            <person name="Jaros S."/>
            <person name="Januszkiewicz K."/>
            <person name="Wedrychowicz H."/>
        </authorList>
    </citation>
    <scope>NUCLEOTIDE SEQUENCE [LARGE SCALE GENOMIC DNA]</scope>
    <source>
        <strain evidence="10 11">DSM 15970</strain>
    </source>
</reference>
<dbReference type="NCBIfam" id="TIGR01007">
    <property type="entry name" value="eps_fam"/>
    <property type="match status" value="1"/>
</dbReference>
<comment type="similarity">
    <text evidence="1">Belongs to the CpsD/CapB family.</text>
</comment>
<accession>A0A1M6E8H4</accession>
<keyword evidence="6" id="KW-0067">ATP-binding</keyword>
<dbReference type="AlphaFoldDB" id="A0A1M6E8H4"/>
<dbReference type="PANTHER" id="PTHR32309:SF13">
    <property type="entry name" value="FERRIC ENTEROBACTIN TRANSPORT PROTEIN FEPE"/>
    <property type="match status" value="1"/>
</dbReference>
<dbReference type="InterPro" id="IPR025669">
    <property type="entry name" value="AAA_dom"/>
</dbReference>
<keyword evidence="11" id="KW-1185">Reference proteome</keyword>
<dbReference type="SUPFAM" id="SSF52540">
    <property type="entry name" value="P-loop containing nucleoside triphosphate hydrolases"/>
    <property type="match status" value="1"/>
</dbReference>
<gene>
    <name evidence="10" type="ORF">SAMN02745691_00892</name>
</gene>
<comment type="catalytic activity">
    <reaction evidence="8">
        <text>L-tyrosyl-[protein] + ATP = O-phospho-L-tyrosyl-[protein] + ADP + H(+)</text>
        <dbReference type="Rhea" id="RHEA:10596"/>
        <dbReference type="Rhea" id="RHEA-COMP:10136"/>
        <dbReference type="Rhea" id="RHEA-COMP:20101"/>
        <dbReference type="ChEBI" id="CHEBI:15378"/>
        <dbReference type="ChEBI" id="CHEBI:30616"/>
        <dbReference type="ChEBI" id="CHEBI:46858"/>
        <dbReference type="ChEBI" id="CHEBI:61978"/>
        <dbReference type="ChEBI" id="CHEBI:456216"/>
        <dbReference type="EC" id="2.7.10.2"/>
    </reaction>
</comment>
<dbReference type="InterPro" id="IPR050445">
    <property type="entry name" value="Bact_polysacc_biosynth/exp"/>
</dbReference>
<dbReference type="Pfam" id="PF13614">
    <property type="entry name" value="AAA_31"/>
    <property type="match status" value="1"/>
</dbReference>
<protein>
    <recommendedName>
        <fullName evidence="2">non-specific protein-tyrosine kinase</fullName>
        <ecNumber evidence="2">2.7.10.2</ecNumber>
    </recommendedName>
</protein>
<evidence type="ECO:0000256" key="3">
    <source>
        <dbReference type="ARBA" id="ARBA00022679"/>
    </source>
</evidence>
<dbReference type="InterPro" id="IPR027417">
    <property type="entry name" value="P-loop_NTPase"/>
</dbReference>
<dbReference type="GO" id="GO:0005886">
    <property type="term" value="C:plasma membrane"/>
    <property type="evidence" value="ECO:0007669"/>
    <property type="project" value="TreeGrafter"/>
</dbReference>
<dbReference type="CDD" id="cd05387">
    <property type="entry name" value="BY-kinase"/>
    <property type="match status" value="1"/>
</dbReference>
<dbReference type="EC" id="2.7.10.2" evidence="2"/>
<dbReference type="InterPro" id="IPR005702">
    <property type="entry name" value="Wzc-like_C"/>
</dbReference>
<dbReference type="OrthoDB" id="9794577at2"/>
<dbReference type="GO" id="GO:0005524">
    <property type="term" value="F:ATP binding"/>
    <property type="evidence" value="ECO:0007669"/>
    <property type="project" value="UniProtKB-KW"/>
</dbReference>
<dbReference type="Gene3D" id="3.40.50.300">
    <property type="entry name" value="P-loop containing nucleotide triphosphate hydrolases"/>
    <property type="match status" value="1"/>
</dbReference>
<evidence type="ECO:0000256" key="2">
    <source>
        <dbReference type="ARBA" id="ARBA00011903"/>
    </source>
</evidence>
<evidence type="ECO:0000256" key="8">
    <source>
        <dbReference type="ARBA" id="ARBA00051245"/>
    </source>
</evidence>
<dbReference type="RefSeq" id="WP_073993185.1">
    <property type="nucleotide sequence ID" value="NZ_FQYT01000007.1"/>
</dbReference>
<dbReference type="Proteomes" id="UP000184342">
    <property type="component" value="Unassembled WGS sequence"/>
</dbReference>
<dbReference type="EMBL" id="FQYT01000007">
    <property type="protein sequence ID" value="SHI81796.1"/>
    <property type="molecule type" value="Genomic_DNA"/>
</dbReference>
<organism evidence="10 11">
    <name type="scientific">Parasporobacterium paucivorans DSM 15970</name>
    <dbReference type="NCBI Taxonomy" id="1122934"/>
    <lineage>
        <taxon>Bacteria</taxon>
        <taxon>Bacillati</taxon>
        <taxon>Bacillota</taxon>
        <taxon>Clostridia</taxon>
        <taxon>Lachnospirales</taxon>
        <taxon>Lachnospiraceae</taxon>
        <taxon>Parasporobacterium</taxon>
    </lineage>
</organism>